<feature type="signal peptide" evidence="1">
    <location>
        <begin position="1"/>
        <end position="27"/>
    </location>
</feature>
<dbReference type="AlphaFoldDB" id="A0AAE3JKF8"/>
<name>A0AAE3JKF8_9SPIR</name>
<proteinExistence type="predicted"/>
<gene>
    <name evidence="2" type="ORF">K7J14_04240</name>
</gene>
<reference evidence="2" key="1">
    <citation type="submission" date="2021-08" db="EMBL/GenBank/DDBJ databases">
        <title>Comparative analyses of Brucepasteria parasyntrophica and Teretinema zuelzerae.</title>
        <authorList>
            <person name="Song Y."/>
            <person name="Brune A."/>
        </authorList>
    </citation>
    <scope>NUCLEOTIDE SEQUENCE</scope>
    <source>
        <strain evidence="2">DSM 1903</strain>
    </source>
</reference>
<protein>
    <submittedName>
        <fullName evidence="2">Uncharacterized protein</fullName>
    </submittedName>
</protein>
<dbReference type="RefSeq" id="WP_230753509.1">
    <property type="nucleotide sequence ID" value="NZ_JAINWA010000001.1"/>
</dbReference>
<keyword evidence="3" id="KW-1185">Reference proteome</keyword>
<feature type="chain" id="PRO_5041924810" evidence="1">
    <location>
        <begin position="28"/>
        <end position="462"/>
    </location>
</feature>
<sequence>MTMGSNRLSFRLLFSVSLPLFIMPTLTGETSITISGNPEDSIALHAEQNWNTISIHADAISKKSENGFDQELKTLSFLAEPFTNTALYIGSLSSSGLYSRSRNPLPQYASSKPPTVQKPINTIFSHSQSAIPASGGFAIGFPHIKFGLSVDLQASDARIPDFTQNPDQIGLYLETPQSISIGPIQFKGGIFSSLISRNRKPATSWFSEKTDEYSPLIHFSLGDGWMRWKKLSGRFTVFRRSSPIHHAQHALRLEADYAIRSITFSSGIFYCQPDFTDAEDQSPAATFRICTGFNSEWRLSSIGSPLILWSGVISREKPKKESWHSMQPDKTSAGTRSIVKFKRVSVENEYIYSGETIEHTHQVRIKPRLSGSPTAHLKASFEHRNMNISGTLTLKPFNGLFIKTASSFGFIDQNLEDLTLLQTFRYVFMRESFFSSSEAVFTIPLKKTKPSFSFSATVSLKN</sequence>
<comment type="caution">
    <text evidence="2">The sequence shown here is derived from an EMBL/GenBank/DDBJ whole genome shotgun (WGS) entry which is preliminary data.</text>
</comment>
<organism evidence="2 3">
    <name type="scientific">Teretinema zuelzerae</name>
    <dbReference type="NCBI Taxonomy" id="156"/>
    <lineage>
        <taxon>Bacteria</taxon>
        <taxon>Pseudomonadati</taxon>
        <taxon>Spirochaetota</taxon>
        <taxon>Spirochaetia</taxon>
        <taxon>Spirochaetales</taxon>
        <taxon>Treponemataceae</taxon>
        <taxon>Teretinema</taxon>
    </lineage>
</organism>
<keyword evidence="1" id="KW-0732">Signal</keyword>
<evidence type="ECO:0000313" key="3">
    <source>
        <dbReference type="Proteomes" id="UP001198163"/>
    </source>
</evidence>
<dbReference type="Proteomes" id="UP001198163">
    <property type="component" value="Unassembled WGS sequence"/>
</dbReference>
<dbReference type="EMBL" id="JAINWA010000001">
    <property type="protein sequence ID" value="MCD1653909.1"/>
    <property type="molecule type" value="Genomic_DNA"/>
</dbReference>
<evidence type="ECO:0000256" key="1">
    <source>
        <dbReference type="SAM" id="SignalP"/>
    </source>
</evidence>
<evidence type="ECO:0000313" key="2">
    <source>
        <dbReference type="EMBL" id="MCD1653909.1"/>
    </source>
</evidence>
<accession>A0AAE3JKF8</accession>